<sequence>MRQYKKVVNHFPHANPLWHMYKIIRFPKVLKQTILIEIARFIPSLPLKRWIYRACLGMKIGRKTAFAYKVMPDVLYPELIHVGDNCVIGYNTTILTHEFLVTEYRIGEVIIGSNTLIGANTTILPGVTIGENVRVGAGTVVSKDIPDNALAFGNPMQIRK</sequence>
<evidence type="ECO:0000313" key="5">
    <source>
        <dbReference type="Proteomes" id="UP000293854"/>
    </source>
</evidence>
<dbReference type="EMBL" id="CP068073">
    <property type="protein sequence ID" value="QQS82752.1"/>
    <property type="molecule type" value="Genomic_DNA"/>
</dbReference>
<keyword evidence="2" id="KW-0677">Repeat</keyword>
<dbReference type="InterPro" id="IPR050179">
    <property type="entry name" value="Trans_hexapeptide_repeat"/>
</dbReference>
<organism evidence="4 5">
    <name type="scientific">Staphylococcus condimenti</name>
    <dbReference type="NCBI Taxonomy" id="70255"/>
    <lineage>
        <taxon>Bacteria</taxon>
        <taxon>Bacillati</taxon>
        <taxon>Bacillota</taxon>
        <taxon>Bacilli</taxon>
        <taxon>Bacillales</taxon>
        <taxon>Staphylococcaceae</taxon>
        <taxon>Staphylococcus</taxon>
    </lineage>
</organism>
<name>A0A143PAA3_9STAP</name>
<evidence type="ECO:0000313" key="4">
    <source>
        <dbReference type="EMBL" id="RZI03748.1"/>
    </source>
</evidence>
<dbReference type="InterPro" id="IPR001451">
    <property type="entry name" value="Hexapep"/>
</dbReference>
<dbReference type="GeneID" id="93727337"/>
<dbReference type="AlphaFoldDB" id="A0A143PAA3"/>
<dbReference type="CDD" id="cd04647">
    <property type="entry name" value="LbH_MAT_like"/>
    <property type="match status" value="1"/>
</dbReference>
<dbReference type="Gene3D" id="2.160.10.10">
    <property type="entry name" value="Hexapeptide repeat proteins"/>
    <property type="match status" value="1"/>
</dbReference>
<keyword evidence="6" id="KW-1185">Reference proteome</keyword>
<evidence type="ECO:0000256" key="2">
    <source>
        <dbReference type="ARBA" id="ARBA00022737"/>
    </source>
</evidence>
<evidence type="ECO:0000313" key="6">
    <source>
        <dbReference type="Proteomes" id="UP000595942"/>
    </source>
</evidence>
<keyword evidence="1 4" id="KW-0808">Transferase</keyword>
<dbReference type="KEGG" id="scv:A4G25_05620"/>
<evidence type="ECO:0000256" key="1">
    <source>
        <dbReference type="ARBA" id="ARBA00022679"/>
    </source>
</evidence>
<gene>
    <name evidence="4" type="ORF">EIG99_02585</name>
    <name evidence="3" type="ORF">I6J05_00045</name>
</gene>
<dbReference type="InterPro" id="IPR018357">
    <property type="entry name" value="Hexapep_transf_CS"/>
</dbReference>
<dbReference type="Pfam" id="PF00132">
    <property type="entry name" value="Hexapep"/>
    <property type="match status" value="1"/>
</dbReference>
<dbReference type="Proteomes" id="UP000595942">
    <property type="component" value="Chromosome"/>
</dbReference>
<dbReference type="OrthoDB" id="9801697at2"/>
<dbReference type="PROSITE" id="PS00101">
    <property type="entry name" value="HEXAPEP_TRANSFERASES"/>
    <property type="match status" value="1"/>
</dbReference>
<accession>A0A143PAA3</accession>
<reference evidence="4 5" key="1">
    <citation type="submission" date="2018-11" db="EMBL/GenBank/DDBJ databases">
        <title>Genomic profiling of Staphylococcus species from a Poultry farm system in KwaZulu-Natal, South Africa.</title>
        <authorList>
            <person name="Amoako D.G."/>
            <person name="Somboro A.M."/>
            <person name="Abia A.L.K."/>
            <person name="Bester L.A."/>
            <person name="Essack S.Y."/>
        </authorList>
    </citation>
    <scope>NUCLEOTIDE SEQUENCE [LARGE SCALE GENOMIC DNA]</scope>
    <source>
        <strain evidence="4 5">SA11</strain>
    </source>
</reference>
<keyword evidence="4" id="KW-0012">Acyltransferase</keyword>
<dbReference type="RefSeq" id="WP_047132682.1">
    <property type="nucleotide sequence ID" value="NZ_CP015114.1"/>
</dbReference>
<dbReference type="Pfam" id="PF14602">
    <property type="entry name" value="Hexapep_2"/>
    <property type="match status" value="1"/>
</dbReference>
<dbReference type="PANTHER" id="PTHR43300:SF6">
    <property type="entry name" value="ACETYLTRANSFERASE YVOF-RELATED"/>
    <property type="match status" value="1"/>
</dbReference>
<reference evidence="3 6" key="2">
    <citation type="submission" date="2021-01" db="EMBL/GenBank/DDBJ databases">
        <title>FDA dAtabase for Regulatory Grade micrObial Sequences (FDA-ARGOS): Supporting development and validation of Infectious Disease Dx tests.</title>
        <authorList>
            <person name="Sproer C."/>
            <person name="Gronow S."/>
            <person name="Severitt S."/>
            <person name="Schroder I."/>
            <person name="Tallon L."/>
            <person name="Sadzewicz L."/>
            <person name="Zhao X."/>
            <person name="Boylan J."/>
            <person name="Ott S."/>
            <person name="Bowen H."/>
            <person name="Vavikolanu K."/>
            <person name="Mehta A."/>
            <person name="Aluvathingal J."/>
            <person name="Nadendla S."/>
            <person name="Lowell S."/>
            <person name="Myers T."/>
            <person name="Yan Y."/>
            <person name="Sichtig H."/>
        </authorList>
    </citation>
    <scope>NUCLEOTIDE SEQUENCE [LARGE SCALE GENOMIC DNA]</scope>
    <source>
        <strain evidence="3 6">FDAARGOS_1148</strain>
    </source>
</reference>
<evidence type="ECO:0000313" key="3">
    <source>
        <dbReference type="EMBL" id="QQS82752.1"/>
    </source>
</evidence>
<dbReference type="GO" id="GO:0016746">
    <property type="term" value="F:acyltransferase activity"/>
    <property type="evidence" value="ECO:0007669"/>
    <property type="project" value="UniProtKB-KW"/>
</dbReference>
<dbReference type="EMBL" id="RQTE01000049">
    <property type="protein sequence ID" value="RZI03748.1"/>
    <property type="molecule type" value="Genomic_DNA"/>
</dbReference>
<dbReference type="InterPro" id="IPR011004">
    <property type="entry name" value="Trimer_LpxA-like_sf"/>
</dbReference>
<dbReference type="SUPFAM" id="SSF51161">
    <property type="entry name" value="Trimeric LpxA-like enzymes"/>
    <property type="match status" value="1"/>
</dbReference>
<dbReference type="PANTHER" id="PTHR43300">
    <property type="entry name" value="ACETYLTRANSFERASE"/>
    <property type="match status" value="1"/>
</dbReference>
<protein>
    <submittedName>
        <fullName evidence="4">Acyltransferase</fullName>
    </submittedName>
</protein>
<proteinExistence type="predicted"/>
<dbReference type="Proteomes" id="UP000293854">
    <property type="component" value="Unassembled WGS sequence"/>
</dbReference>